<dbReference type="Pfam" id="PF00196">
    <property type="entry name" value="GerE"/>
    <property type="match status" value="1"/>
</dbReference>
<dbReference type="Gene3D" id="3.40.50.2300">
    <property type="match status" value="1"/>
</dbReference>
<protein>
    <submittedName>
        <fullName evidence="8">Response regulator transcription factor</fullName>
    </submittedName>
</protein>
<dbReference type="Proteomes" id="UP000469185">
    <property type="component" value="Unassembled WGS sequence"/>
</dbReference>
<dbReference type="InterPro" id="IPR016032">
    <property type="entry name" value="Sig_transdc_resp-reg_C-effctor"/>
</dbReference>
<dbReference type="PRINTS" id="PR00038">
    <property type="entry name" value="HTHLUXR"/>
</dbReference>
<evidence type="ECO:0000313" key="8">
    <source>
        <dbReference type="EMBL" id="NED94590.1"/>
    </source>
</evidence>
<reference evidence="8 9" key="1">
    <citation type="submission" date="2020-02" db="EMBL/GenBank/DDBJ databases">
        <authorList>
            <person name="Li X.-J."/>
            <person name="Feng X.-M."/>
        </authorList>
    </citation>
    <scope>NUCLEOTIDE SEQUENCE [LARGE SCALE GENOMIC DNA]</scope>
    <source>
        <strain evidence="8 9">CGMCC 4.7225</strain>
    </source>
</reference>
<organism evidence="8 9">
    <name type="scientific">Phytoactinopolyspora alkaliphila</name>
    <dbReference type="NCBI Taxonomy" id="1783498"/>
    <lineage>
        <taxon>Bacteria</taxon>
        <taxon>Bacillati</taxon>
        <taxon>Actinomycetota</taxon>
        <taxon>Actinomycetes</taxon>
        <taxon>Jiangellales</taxon>
        <taxon>Jiangellaceae</taxon>
        <taxon>Phytoactinopolyspora</taxon>
    </lineage>
</organism>
<dbReference type="PROSITE" id="PS00622">
    <property type="entry name" value="HTH_LUXR_1"/>
    <property type="match status" value="1"/>
</dbReference>
<dbReference type="PANTHER" id="PTHR43214">
    <property type="entry name" value="TWO-COMPONENT RESPONSE REGULATOR"/>
    <property type="match status" value="1"/>
</dbReference>
<name>A0A6N9YI42_9ACTN</name>
<keyword evidence="4" id="KW-0804">Transcription</keyword>
<keyword evidence="2" id="KW-0805">Transcription regulation</keyword>
<feature type="domain" description="HTH luxR-type" evidence="6">
    <location>
        <begin position="171"/>
        <end position="236"/>
    </location>
</feature>
<keyword evidence="9" id="KW-1185">Reference proteome</keyword>
<sequence length="245" mass="26427">MSRDDGQPKSIRVLLADDQDLVRAGFRVILGTESDIEVVGEASDGAEAVALCESLKPDVVLMDVQMPLMDGLEATRRILGAFSAAGRRAAGVTPLEQPTVITKVVILTTFDREDYLFEALQAGASGFLLKNASPDDLVESVRVVSRGDALLSPEVTRRVIARFSAPAPLAEPRRPPELTDREFEVLVLLARGATNAEIADALYLGETTVKTHVSRVLMKLGLRDRTQAVVYAYENGVVAPGNERA</sequence>
<feature type="domain" description="Response regulatory" evidence="7">
    <location>
        <begin position="12"/>
        <end position="145"/>
    </location>
</feature>
<dbReference type="CDD" id="cd17535">
    <property type="entry name" value="REC_NarL-like"/>
    <property type="match status" value="1"/>
</dbReference>
<dbReference type="SMART" id="SM00421">
    <property type="entry name" value="HTH_LUXR"/>
    <property type="match status" value="1"/>
</dbReference>
<comment type="caution">
    <text evidence="8">The sequence shown here is derived from an EMBL/GenBank/DDBJ whole genome shotgun (WGS) entry which is preliminary data.</text>
</comment>
<dbReference type="RefSeq" id="WP_163816490.1">
    <property type="nucleotide sequence ID" value="NZ_JAAGOB010000002.1"/>
</dbReference>
<keyword evidence="1 5" id="KW-0597">Phosphoprotein</keyword>
<keyword evidence="3" id="KW-0238">DNA-binding</keyword>
<dbReference type="PROSITE" id="PS50110">
    <property type="entry name" value="RESPONSE_REGULATORY"/>
    <property type="match status" value="1"/>
</dbReference>
<accession>A0A6N9YI42</accession>
<dbReference type="SUPFAM" id="SSF52172">
    <property type="entry name" value="CheY-like"/>
    <property type="match status" value="1"/>
</dbReference>
<dbReference type="CDD" id="cd06170">
    <property type="entry name" value="LuxR_C_like"/>
    <property type="match status" value="1"/>
</dbReference>
<dbReference type="InterPro" id="IPR058245">
    <property type="entry name" value="NreC/VraR/RcsB-like_REC"/>
</dbReference>
<dbReference type="GO" id="GO:0003677">
    <property type="term" value="F:DNA binding"/>
    <property type="evidence" value="ECO:0007669"/>
    <property type="project" value="UniProtKB-KW"/>
</dbReference>
<dbReference type="GO" id="GO:0006355">
    <property type="term" value="P:regulation of DNA-templated transcription"/>
    <property type="evidence" value="ECO:0007669"/>
    <property type="project" value="InterPro"/>
</dbReference>
<evidence type="ECO:0000256" key="2">
    <source>
        <dbReference type="ARBA" id="ARBA00023015"/>
    </source>
</evidence>
<dbReference type="InterPro" id="IPR000792">
    <property type="entry name" value="Tscrpt_reg_LuxR_C"/>
</dbReference>
<dbReference type="SMART" id="SM00448">
    <property type="entry name" value="REC"/>
    <property type="match status" value="1"/>
</dbReference>
<evidence type="ECO:0000256" key="4">
    <source>
        <dbReference type="ARBA" id="ARBA00023163"/>
    </source>
</evidence>
<dbReference type="PROSITE" id="PS50043">
    <property type="entry name" value="HTH_LUXR_2"/>
    <property type="match status" value="1"/>
</dbReference>
<dbReference type="AlphaFoldDB" id="A0A6N9YI42"/>
<dbReference type="EMBL" id="JAAGOB010000002">
    <property type="protein sequence ID" value="NED94590.1"/>
    <property type="molecule type" value="Genomic_DNA"/>
</dbReference>
<gene>
    <name evidence="8" type="ORF">G1H11_04620</name>
</gene>
<dbReference type="Pfam" id="PF00072">
    <property type="entry name" value="Response_reg"/>
    <property type="match status" value="1"/>
</dbReference>
<evidence type="ECO:0000259" key="6">
    <source>
        <dbReference type="PROSITE" id="PS50043"/>
    </source>
</evidence>
<dbReference type="PANTHER" id="PTHR43214:SF24">
    <property type="entry name" value="TRANSCRIPTIONAL REGULATORY PROTEIN NARL-RELATED"/>
    <property type="match status" value="1"/>
</dbReference>
<dbReference type="SUPFAM" id="SSF46894">
    <property type="entry name" value="C-terminal effector domain of the bipartite response regulators"/>
    <property type="match status" value="1"/>
</dbReference>
<evidence type="ECO:0000313" key="9">
    <source>
        <dbReference type="Proteomes" id="UP000469185"/>
    </source>
</evidence>
<dbReference type="InterPro" id="IPR001789">
    <property type="entry name" value="Sig_transdc_resp-reg_receiver"/>
</dbReference>
<evidence type="ECO:0000256" key="3">
    <source>
        <dbReference type="ARBA" id="ARBA00023125"/>
    </source>
</evidence>
<evidence type="ECO:0000259" key="7">
    <source>
        <dbReference type="PROSITE" id="PS50110"/>
    </source>
</evidence>
<proteinExistence type="predicted"/>
<dbReference type="InterPro" id="IPR039420">
    <property type="entry name" value="WalR-like"/>
</dbReference>
<feature type="modified residue" description="4-aspartylphosphate" evidence="5">
    <location>
        <position position="63"/>
    </location>
</feature>
<dbReference type="InterPro" id="IPR011006">
    <property type="entry name" value="CheY-like_superfamily"/>
</dbReference>
<dbReference type="GO" id="GO:0000160">
    <property type="term" value="P:phosphorelay signal transduction system"/>
    <property type="evidence" value="ECO:0007669"/>
    <property type="project" value="InterPro"/>
</dbReference>
<evidence type="ECO:0000256" key="5">
    <source>
        <dbReference type="PROSITE-ProRule" id="PRU00169"/>
    </source>
</evidence>
<evidence type="ECO:0000256" key="1">
    <source>
        <dbReference type="ARBA" id="ARBA00022553"/>
    </source>
</evidence>